<dbReference type="AlphaFoldDB" id="A0A3M6T7E6"/>
<evidence type="ECO:0000256" key="4">
    <source>
        <dbReference type="ARBA" id="ARBA00022692"/>
    </source>
</evidence>
<feature type="domain" description="EGF-like" evidence="16">
    <location>
        <begin position="295"/>
        <end position="333"/>
    </location>
</feature>
<keyword evidence="9 11" id="KW-1015">Disulfide bond</keyword>
<dbReference type="InterPro" id="IPR001774">
    <property type="entry name" value="DSL"/>
</dbReference>
<feature type="domain" description="EGF-like" evidence="16">
    <location>
        <begin position="335"/>
        <end position="371"/>
    </location>
</feature>
<dbReference type="SMART" id="SM00179">
    <property type="entry name" value="EGF_CA"/>
    <property type="match status" value="3"/>
</dbReference>
<dbReference type="PROSITE" id="PS50026">
    <property type="entry name" value="EGF_3"/>
    <property type="match status" value="3"/>
</dbReference>
<dbReference type="SMART" id="SM00181">
    <property type="entry name" value="EGF"/>
    <property type="match status" value="6"/>
</dbReference>
<dbReference type="CDD" id="cd12087">
    <property type="entry name" value="TM_EGFR-like"/>
    <property type="match status" value="1"/>
</dbReference>
<dbReference type="STRING" id="46731.A0A3M6T7E6"/>
<feature type="disulfide bond" evidence="11">
    <location>
        <begin position="361"/>
        <end position="370"/>
    </location>
</feature>
<dbReference type="PROSITE" id="PS01187">
    <property type="entry name" value="EGF_CA"/>
    <property type="match status" value="1"/>
</dbReference>
<evidence type="ECO:0000256" key="13">
    <source>
        <dbReference type="RuleBase" id="RU280815"/>
    </source>
</evidence>
<dbReference type="SUPFAM" id="SSF57184">
    <property type="entry name" value="Growth factor receptor domain"/>
    <property type="match status" value="1"/>
</dbReference>
<dbReference type="Gene3D" id="2.10.25.140">
    <property type="match status" value="1"/>
</dbReference>
<dbReference type="PANTHER" id="PTHR24033:SF231">
    <property type="entry name" value="MULTIPLE EPIDERMAL GROWTH FACTOR-LIKE DOMAINS PROTEIN 8"/>
    <property type="match status" value="1"/>
</dbReference>
<dbReference type="GO" id="GO:0007219">
    <property type="term" value="P:Notch signaling pathway"/>
    <property type="evidence" value="ECO:0007669"/>
    <property type="project" value="InterPro"/>
</dbReference>
<comment type="function">
    <text evidence="13">Putative Notch ligand involved in the mediation of Notch signaling.</text>
</comment>
<comment type="caution">
    <text evidence="11">Lacks conserved residue(s) required for the propagation of feature annotation.</text>
</comment>
<keyword evidence="4 13" id="KW-0812">Transmembrane</keyword>
<accession>A0A3M6T7E6</accession>
<dbReference type="PROSITE" id="PS00010">
    <property type="entry name" value="ASX_HYDROXYL"/>
    <property type="match status" value="2"/>
</dbReference>
<name>A0A3M6T7E6_POCDA</name>
<dbReference type="EMBL" id="RCHS01004153">
    <property type="protein sequence ID" value="RMX37337.1"/>
    <property type="molecule type" value="Genomic_DNA"/>
</dbReference>
<dbReference type="GO" id="GO:0005509">
    <property type="term" value="F:calcium ion binding"/>
    <property type="evidence" value="ECO:0007669"/>
    <property type="project" value="InterPro"/>
</dbReference>
<feature type="disulfide bond" evidence="12">
    <location>
        <begin position="220"/>
        <end position="229"/>
    </location>
</feature>
<evidence type="ECO:0000256" key="6">
    <source>
        <dbReference type="ARBA" id="ARBA00022737"/>
    </source>
</evidence>
<evidence type="ECO:0000256" key="11">
    <source>
        <dbReference type="PROSITE-ProRule" id="PRU00076"/>
    </source>
</evidence>
<dbReference type="Pfam" id="PF01414">
    <property type="entry name" value="DSL"/>
    <property type="match status" value="1"/>
</dbReference>
<dbReference type="InterPro" id="IPR000152">
    <property type="entry name" value="EGF-type_Asp/Asn_hydroxyl_site"/>
</dbReference>
<evidence type="ECO:0000313" key="19">
    <source>
        <dbReference type="Proteomes" id="UP000275408"/>
    </source>
</evidence>
<feature type="disulfide bond" evidence="11">
    <location>
        <begin position="323"/>
        <end position="332"/>
    </location>
</feature>
<dbReference type="CDD" id="cd00054">
    <property type="entry name" value="EGF_CA"/>
    <property type="match status" value="3"/>
</dbReference>
<dbReference type="Pfam" id="PF07657">
    <property type="entry name" value="MNNL"/>
    <property type="match status" value="1"/>
</dbReference>
<evidence type="ECO:0000256" key="8">
    <source>
        <dbReference type="ARBA" id="ARBA00023136"/>
    </source>
</evidence>
<evidence type="ECO:0000256" key="14">
    <source>
        <dbReference type="SAM" id="MobiDB-lite"/>
    </source>
</evidence>
<proteinExistence type="predicted"/>
<feature type="region of interest" description="Disordered" evidence="14">
    <location>
        <begin position="653"/>
        <end position="673"/>
    </location>
</feature>
<dbReference type="FunFam" id="2.10.25.10:FF:000064">
    <property type="entry name" value="Delta-like protein"/>
    <property type="match status" value="1"/>
</dbReference>
<evidence type="ECO:0000256" key="5">
    <source>
        <dbReference type="ARBA" id="ARBA00022729"/>
    </source>
</evidence>
<dbReference type="Pfam" id="PF00008">
    <property type="entry name" value="EGF"/>
    <property type="match status" value="3"/>
</dbReference>
<evidence type="ECO:0000256" key="9">
    <source>
        <dbReference type="ARBA" id="ARBA00023157"/>
    </source>
</evidence>
<keyword evidence="10" id="KW-0325">Glycoprotein</keyword>
<dbReference type="Pfam" id="PF21700">
    <property type="entry name" value="EGF_DL_JAG"/>
    <property type="match status" value="1"/>
</dbReference>
<feature type="compositionally biased region" description="Low complexity" evidence="14">
    <location>
        <begin position="411"/>
        <end position="432"/>
    </location>
</feature>
<dbReference type="InterPro" id="IPR018097">
    <property type="entry name" value="EGF_Ca-bd_CS"/>
</dbReference>
<dbReference type="GO" id="GO:0016020">
    <property type="term" value="C:membrane"/>
    <property type="evidence" value="ECO:0007669"/>
    <property type="project" value="UniProtKB-SubCell"/>
</dbReference>
<keyword evidence="3 11" id="KW-0245">EGF-like domain</keyword>
<evidence type="ECO:0000256" key="3">
    <source>
        <dbReference type="ARBA" id="ARBA00022536"/>
    </source>
</evidence>
<dbReference type="FunFam" id="2.10.25.10:FF:000018">
    <property type="entry name" value="Delta-like 1"/>
    <property type="match status" value="1"/>
</dbReference>
<dbReference type="InterPro" id="IPR001881">
    <property type="entry name" value="EGF-like_Ca-bd_dom"/>
</dbReference>
<dbReference type="SMART" id="SM00051">
    <property type="entry name" value="DSL"/>
    <property type="match status" value="1"/>
</dbReference>
<dbReference type="InterPro" id="IPR000742">
    <property type="entry name" value="EGF"/>
</dbReference>
<evidence type="ECO:0000256" key="12">
    <source>
        <dbReference type="PROSITE-ProRule" id="PRU00377"/>
    </source>
</evidence>
<dbReference type="PROSITE" id="PS51051">
    <property type="entry name" value="DSL"/>
    <property type="match status" value="1"/>
</dbReference>
<keyword evidence="6 13" id="KW-0677">Repeat</keyword>
<dbReference type="FunFam" id="2.10.25.10:FF:000080">
    <property type="entry name" value="Neurogenic locus notch 1"/>
    <property type="match status" value="1"/>
</dbReference>
<feature type="transmembrane region" description="Helical" evidence="15">
    <location>
        <begin position="492"/>
        <end position="516"/>
    </location>
</feature>
<dbReference type="GO" id="GO:0032502">
    <property type="term" value="P:developmental process"/>
    <property type="evidence" value="ECO:0007669"/>
    <property type="project" value="UniProtKB-ARBA"/>
</dbReference>
<evidence type="ECO:0000256" key="15">
    <source>
        <dbReference type="SAM" id="Phobius"/>
    </source>
</evidence>
<dbReference type="FunFam" id="2.10.25.140:FF:000001">
    <property type="entry name" value="Delta-like protein"/>
    <property type="match status" value="1"/>
</dbReference>
<dbReference type="FunFam" id="2.10.25.10:FF:000327">
    <property type="entry name" value="neurogenic locus notch homolog protein 4"/>
    <property type="match status" value="1"/>
</dbReference>
<dbReference type="PRINTS" id="PR00010">
    <property type="entry name" value="EGFBLOOD"/>
</dbReference>
<keyword evidence="5 13" id="KW-0732">Signal</keyword>
<comment type="subcellular location">
    <subcellularLocation>
        <location evidence="1 13">Membrane</location>
        <topology evidence="1 13">Single-pass type I membrane protein</topology>
    </subcellularLocation>
</comment>
<dbReference type="PANTHER" id="PTHR24033">
    <property type="entry name" value="EGF-LIKE DOMAIN-CONTAINING PROTEIN"/>
    <property type="match status" value="1"/>
</dbReference>
<dbReference type="InterPro" id="IPR011651">
    <property type="entry name" value="Notch_ligand_N"/>
</dbReference>
<evidence type="ECO:0000256" key="7">
    <source>
        <dbReference type="ARBA" id="ARBA00022989"/>
    </source>
</evidence>
<protein>
    <recommendedName>
        <fullName evidence="13">Delta-like protein</fullName>
    </recommendedName>
</protein>
<dbReference type="Gene3D" id="2.10.25.10">
    <property type="entry name" value="Laminin"/>
    <property type="match status" value="4"/>
</dbReference>
<feature type="disulfide bond" evidence="12">
    <location>
        <begin position="200"/>
        <end position="212"/>
    </location>
</feature>
<evidence type="ECO:0000256" key="10">
    <source>
        <dbReference type="ARBA" id="ARBA00023180"/>
    </source>
</evidence>
<keyword evidence="19" id="KW-1185">Reference proteome</keyword>
<feature type="disulfide bond" evidence="12">
    <location>
        <begin position="187"/>
        <end position="196"/>
    </location>
</feature>
<keyword evidence="8 13" id="KW-0472">Membrane</keyword>
<dbReference type="PROSITE" id="PS00022">
    <property type="entry name" value="EGF_1"/>
    <property type="match status" value="3"/>
</dbReference>
<evidence type="ECO:0000259" key="17">
    <source>
        <dbReference type="PROSITE" id="PS51051"/>
    </source>
</evidence>
<feature type="domain" description="DSL" evidence="17">
    <location>
        <begin position="185"/>
        <end position="229"/>
    </location>
</feature>
<evidence type="ECO:0000256" key="1">
    <source>
        <dbReference type="ARBA" id="ARBA00004479"/>
    </source>
</evidence>
<dbReference type="OrthoDB" id="283575at2759"/>
<keyword evidence="7 13" id="KW-1133">Transmembrane helix</keyword>
<keyword evidence="2 13" id="KW-0217">Developmental protein</keyword>
<comment type="caution">
    <text evidence="18">The sequence shown here is derived from an EMBL/GenBank/DDBJ whole genome shotgun (WGS) entry which is preliminary data.</text>
</comment>
<feature type="compositionally biased region" description="Basic and acidic residues" evidence="14">
    <location>
        <begin position="540"/>
        <end position="551"/>
    </location>
</feature>
<feature type="compositionally biased region" description="Low complexity" evidence="14">
    <location>
        <begin position="439"/>
        <end position="466"/>
    </location>
</feature>
<feature type="region of interest" description="Disordered" evidence="14">
    <location>
        <begin position="527"/>
        <end position="561"/>
    </location>
</feature>
<evidence type="ECO:0000256" key="2">
    <source>
        <dbReference type="ARBA" id="ARBA00022473"/>
    </source>
</evidence>
<sequence>MHMRDFTRHSLAAFVKGIQRPNLGVLVILLLASVLPKTRATGMFEVRFLDYTNPGNRNGQKTCCSGVETGGSCSSPCSTFFRVCLRPLTHTGSSCPFGQETSDVLGSGSFVIPSNSLLQIPWPNTLQSWPGSFSLLVEARHRQGPNSSILIEQGVVTRQSLLPGPQWHNRSHVGVVANITFSYRVKCQQNYYGDSCTTLCIPRDDHLGHYSCDSDGSKVCNPGWSGSYCDTAVCPGCDLTHAICSRPNHCSCQSGWLGQNCTECERYPGCLHGTCNKPWECNCIKGWGGKSCDLDLELCAREQPCKNGGTCSNSGPSLYRCTCRKGYTGSNCDTEIDECSSNPCYNGGTCTDLIGDFNCSCPDGYSGKQCYPDCVPGACKNGGTCVNGIRGYSCVCSSGFTGSACEQAITTTPAPTTSTSPKTKVKTTPKNTGETTFQTAQETTPESVTTTTWESTTNTSLNGTTTEPQGNGMMGEPFNSESGKGVIDRTTMIIVIVASVLVFLALFVGCVAWRFWRKRRRASQNATGQVEGVHSHANPKHIDIEDPDPKHRTGTKSGNPEIIRNFVASKRNEKNTNKTQDITAEEKLPEGTKSKEIARGSLELSDITTTTTTARSSTRERPTLDELYLPNRCFDQGYWQEVELSGPTEHDMLKSRDVSLQKNTHVDSSHRVT</sequence>
<dbReference type="SUPFAM" id="SSF57196">
    <property type="entry name" value="EGF/Laminin"/>
    <property type="match status" value="1"/>
</dbReference>
<dbReference type="InterPro" id="IPR009030">
    <property type="entry name" value="Growth_fac_rcpt_cys_sf"/>
</dbReference>
<evidence type="ECO:0000313" key="18">
    <source>
        <dbReference type="EMBL" id="RMX37337.1"/>
    </source>
</evidence>
<feature type="region of interest" description="Disordered" evidence="14">
    <location>
        <begin position="411"/>
        <end position="476"/>
    </location>
</feature>
<organism evidence="18 19">
    <name type="scientific">Pocillopora damicornis</name>
    <name type="common">Cauliflower coral</name>
    <name type="synonym">Millepora damicornis</name>
    <dbReference type="NCBI Taxonomy" id="46731"/>
    <lineage>
        <taxon>Eukaryota</taxon>
        <taxon>Metazoa</taxon>
        <taxon>Cnidaria</taxon>
        <taxon>Anthozoa</taxon>
        <taxon>Hexacorallia</taxon>
        <taxon>Scleractinia</taxon>
        <taxon>Astrocoeniina</taxon>
        <taxon>Pocilloporidae</taxon>
        <taxon>Pocillopora</taxon>
    </lineage>
</organism>
<dbReference type="Gene3D" id="2.60.40.3510">
    <property type="match status" value="1"/>
</dbReference>
<dbReference type="PROSITE" id="PS01186">
    <property type="entry name" value="EGF_2"/>
    <property type="match status" value="2"/>
</dbReference>
<feature type="domain" description="EGF-like" evidence="16">
    <location>
        <begin position="372"/>
        <end position="406"/>
    </location>
</feature>
<dbReference type="Proteomes" id="UP000275408">
    <property type="component" value="Unassembled WGS sequence"/>
</dbReference>
<gene>
    <name evidence="18" type="ORF">pdam_00015446</name>
</gene>
<dbReference type="InterPro" id="IPR051830">
    <property type="entry name" value="NOTCH_homolog"/>
</dbReference>
<evidence type="ECO:0000259" key="16">
    <source>
        <dbReference type="PROSITE" id="PS50026"/>
    </source>
</evidence>
<reference evidence="18 19" key="1">
    <citation type="journal article" date="2018" name="Sci. Rep.">
        <title>Comparative analysis of the Pocillopora damicornis genome highlights role of immune system in coral evolution.</title>
        <authorList>
            <person name="Cunning R."/>
            <person name="Bay R.A."/>
            <person name="Gillette P."/>
            <person name="Baker A.C."/>
            <person name="Traylor-Knowles N."/>
        </authorList>
    </citation>
    <scope>NUCLEOTIDE SEQUENCE [LARGE SCALE GENOMIC DNA]</scope>
    <source>
        <strain evidence="18">RSMAS</strain>
        <tissue evidence="18">Whole animal</tissue>
    </source>
</reference>
<feature type="disulfide bond" evidence="11">
    <location>
        <begin position="396"/>
        <end position="405"/>
    </location>
</feature>